<reference evidence="3 4" key="1">
    <citation type="submission" date="2016-07" db="EMBL/GenBank/DDBJ databases">
        <title>Pervasive Adenine N6-methylation of Active Genes in Fungi.</title>
        <authorList>
            <consortium name="DOE Joint Genome Institute"/>
            <person name="Mondo S.J."/>
            <person name="Dannebaum R.O."/>
            <person name="Kuo R.C."/>
            <person name="Labutti K."/>
            <person name="Haridas S."/>
            <person name="Kuo A."/>
            <person name="Salamov A."/>
            <person name="Ahrendt S.R."/>
            <person name="Lipzen A."/>
            <person name="Sullivan W."/>
            <person name="Andreopoulos W.B."/>
            <person name="Clum A."/>
            <person name="Lindquist E."/>
            <person name="Daum C."/>
            <person name="Ramamoorthy G.K."/>
            <person name="Gryganskyi A."/>
            <person name="Culley D."/>
            <person name="Magnuson J.K."/>
            <person name="James T.Y."/>
            <person name="O'Malley M.A."/>
            <person name="Stajich J.E."/>
            <person name="Spatafora J.W."/>
            <person name="Visel A."/>
            <person name="Grigoriev I.V."/>
        </authorList>
    </citation>
    <scope>NUCLEOTIDE SEQUENCE [LARGE SCALE GENOMIC DNA]</scope>
    <source>
        <strain evidence="3 4">NRRL 1336</strain>
    </source>
</reference>
<gene>
    <name evidence="3" type="ORF">BCR42DRAFT_427362</name>
</gene>
<accession>A0A1X2HZY8</accession>
<protein>
    <submittedName>
        <fullName evidence="3">Uncharacterized protein</fullName>
    </submittedName>
</protein>
<organism evidence="3 4">
    <name type="scientific">Absidia repens</name>
    <dbReference type="NCBI Taxonomy" id="90262"/>
    <lineage>
        <taxon>Eukaryota</taxon>
        <taxon>Fungi</taxon>
        <taxon>Fungi incertae sedis</taxon>
        <taxon>Mucoromycota</taxon>
        <taxon>Mucoromycotina</taxon>
        <taxon>Mucoromycetes</taxon>
        <taxon>Mucorales</taxon>
        <taxon>Cunninghamellaceae</taxon>
        <taxon>Absidia</taxon>
    </lineage>
</organism>
<dbReference type="Proteomes" id="UP000193560">
    <property type="component" value="Unassembled WGS sequence"/>
</dbReference>
<keyword evidence="2" id="KW-0732">Signal</keyword>
<comment type="caution">
    <text evidence="3">The sequence shown here is derived from an EMBL/GenBank/DDBJ whole genome shotgun (WGS) entry which is preliminary data.</text>
</comment>
<feature type="compositionally biased region" description="Basic and acidic residues" evidence="1">
    <location>
        <begin position="181"/>
        <end position="206"/>
    </location>
</feature>
<proteinExistence type="predicted"/>
<dbReference type="AlphaFoldDB" id="A0A1X2HZY8"/>
<evidence type="ECO:0000256" key="2">
    <source>
        <dbReference type="SAM" id="SignalP"/>
    </source>
</evidence>
<evidence type="ECO:0000256" key="1">
    <source>
        <dbReference type="SAM" id="MobiDB-lite"/>
    </source>
</evidence>
<feature type="signal peptide" evidence="2">
    <location>
        <begin position="1"/>
        <end position="22"/>
    </location>
</feature>
<name>A0A1X2HZY8_9FUNG</name>
<sequence>MKCHVFYISVAMGLLTAQSSHARPTADGGVTLVQDSVASPKVVHALLAEKMVNDVAPAAFDVVRRGFPNVGAIGGRFTSNNANADAAFDFNKRQDKHEQLSDDLPNDPTPGQAPDGGNMAGSITRGVGHAVNKRQSNLNTSGDTVKNVGAFTEEVLNHVDADVGIGKPDLDAEPVDLSAAPKEEVASRDGDSRRPIKTDTGKEKNTNGHNNKKTTETKSSAAAAAQQKSGDDDEPEPTQ</sequence>
<feature type="region of interest" description="Disordered" evidence="1">
    <location>
        <begin position="94"/>
        <end position="124"/>
    </location>
</feature>
<keyword evidence="4" id="KW-1185">Reference proteome</keyword>
<evidence type="ECO:0000313" key="3">
    <source>
        <dbReference type="EMBL" id="ORZ06249.1"/>
    </source>
</evidence>
<evidence type="ECO:0000313" key="4">
    <source>
        <dbReference type="Proteomes" id="UP000193560"/>
    </source>
</evidence>
<dbReference type="EMBL" id="MCGE01000040">
    <property type="protein sequence ID" value="ORZ06249.1"/>
    <property type="molecule type" value="Genomic_DNA"/>
</dbReference>
<feature type="chain" id="PRO_5012665346" evidence="2">
    <location>
        <begin position="23"/>
        <end position="239"/>
    </location>
</feature>
<feature type="compositionally biased region" description="Low complexity" evidence="1">
    <location>
        <begin position="217"/>
        <end position="228"/>
    </location>
</feature>
<feature type="region of interest" description="Disordered" evidence="1">
    <location>
        <begin position="163"/>
        <end position="239"/>
    </location>
</feature>